<name>A0A7S2QSH2_9CHLO</name>
<organism evidence="1">
    <name type="scientific">Chlamydomonas chlamydogama</name>
    <dbReference type="NCBI Taxonomy" id="225041"/>
    <lineage>
        <taxon>Eukaryota</taxon>
        <taxon>Viridiplantae</taxon>
        <taxon>Chlorophyta</taxon>
        <taxon>core chlorophytes</taxon>
        <taxon>Chlorophyceae</taxon>
        <taxon>CS clade</taxon>
        <taxon>Chlamydomonadales</taxon>
        <taxon>Chlamydomonadaceae</taxon>
        <taxon>Chlamydomonas</taxon>
    </lineage>
</organism>
<proteinExistence type="predicted"/>
<accession>A0A7S2QSH2</accession>
<dbReference type="EMBL" id="HBHD01000023">
    <property type="protein sequence ID" value="CAD9650497.1"/>
    <property type="molecule type" value="Transcribed_RNA"/>
</dbReference>
<evidence type="ECO:0000313" key="1">
    <source>
        <dbReference type="EMBL" id="CAD9650497.1"/>
    </source>
</evidence>
<gene>
    <name evidence="1" type="ORF">CCHL1392_LOCUS10</name>
</gene>
<protein>
    <submittedName>
        <fullName evidence="1">Uncharacterized protein</fullName>
    </submittedName>
</protein>
<dbReference type="AlphaFoldDB" id="A0A7S2QSH2"/>
<sequence length="119" mass="12466">MRSHGYIQDLYDASTAVALHVTDCHAAVCRTLSSSLLACALDQGAAVHVQLDRSHTLALPAPLVDTVRRPSGVSCAPSTCSCCTKPWSTTLCASYAGYVQSTTHAMTSGLTLAIQQPVC</sequence>
<reference evidence="1" key="1">
    <citation type="submission" date="2021-01" db="EMBL/GenBank/DDBJ databases">
        <authorList>
            <person name="Corre E."/>
            <person name="Pelletier E."/>
            <person name="Niang G."/>
            <person name="Scheremetjew M."/>
            <person name="Finn R."/>
            <person name="Kale V."/>
            <person name="Holt S."/>
            <person name="Cochrane G."/>
            <person name="Meng A."/>
            <person name="Brown T."/>
            <person name="Cohen L."/>
        </authorList>
    </citation>
    <scope>NUCLEOTIDE SEQUENCE</scope>
    <source>
        <strain evidence="1">SAG 11-48b</strain>
    </source>
</reference>